<reference evidence="9" key="1">
    <citation type="submission" date="2020-05" db="UniProtKB">
        <authorList>
            <consortium name="EnsemblMetazoa"/>
        </authorList>
    </citation>
    <scope>IDENTIFICATION</scope>
    <source>
        <strain evidence="9">JHB</strain>
    </source>
</reference>
<dbReference type="VEuPathDB" id="VectorBase:CQUJHB014448"/>
<evidence type="ECO:0000256" key="5">
    <source>
        <dbReference type="ARBA" id="ARBA00023136"/>
    </source>
</evidence>
<proteinExistence type="inferred from homology"/>
<dbReference type="AlphaFoldDB" id="A0A1S4JPV7"/>
<feature type="transmembrane region" description="Helical" evidence="8">
    <location>
        <begin position="215"/>
        <end position="242"/>
    </location>
</feature>
<dbReference type="PANTHER" id="PTHR21143">
    <property type="entry name" value="INVERTEBRATE GUSTATORY RECEPTOR"/>
    <property type="match status" value="1"/>
</dbReference>
<dbReference type="Pfam" id="PF08395">
    <property type="entry name" value="7tm_7"/>
    <property type="match status" value="1"/>
</dbReference>
<evidence type="ECO:0000256" key="6">
    <source>
        <dbReference type="ARBA" id="ARBA00023170"/>
    </source>
</evidence>
<dbReference type="GO" id="GO:0007165">
    <property type="term" value="P:signal transduction"/>
    <property type="evidence" value="ECO:0007669"/>
    <property type="project" value="UniProtKB-KW"/>
</dbReference>
<dbReference type="InterPro" id="IPR013604">
    <property type="entry name" value="7TM_chemorcpt"/>
</dbReference>
<feature type="transmembrane region" description="Helical" evidence="8">
    <location>
        <begin position="36"/>
        <end position="53"/>
    </location>
</feature>
<dbReference type="GO" id="GO:0030425">
    <property type="term" value="C:dendrite"/>
    <property type="evidence" value="ECO:0007669"/>
    <property type="project" value="TreeGrafter"/>
</dbReference>
<evidence type="ECO:0000256" key="2">
    <source>
        <dbReference type="ARBA" id="ARBA00022475"/>
    </source>
</evidence>
<dbReference type="OrthoDB" id="6695098at2759"/>
<comment type="function">
    <text evidence="8">Gustatory receptor which mediates acceptance or avoidance behavior, depending on its substrates.</text>
</comment>
<comment type="similarity">
    <text evidence="8">Belongs to the insect chemoreceptor superfamily. Gustatory receptor (GR) family.</text>
</comment>
<name>A0A1S4JPV7_CULQU</name>
<accession>A0A1S4JPV7</accession>
<feature type="transmembrane region" description="Helical" evidence="8">
    <location>
        <begin position="130"/>
        <end position="151"/>
    </location>
</feature>
<organism evidence="9 10">
    <name type="scientific">Culex quinquefasciatus</name>
    <name type="common">Southern house mosquito</name>
    <name type="synonym">Culex pungens</name>
    <dbReference type="NCBI Taxonomy" id="7176"/>
    <lineage>
        <taxon>Eukaryota</taxon>
        <taxon>Metazoa</taxon>
        <taxon>Ecdysozoa</taxon>
        <taxon>Arthropoda</taxon>
        <taxon>Hexapoda</taxon>
        <taxon>Insecta</taxon>
        <taxon>Pterygota</taxon>
        <taxon>Neoptera</taxon>
        <taxon>Endopterygota</taxon>
        <taxon>Diptera</taxon>
        <taxon>Nematocera</taxon>
        <taxon>Culicoidea</taxon>
        <taxon>Culicidae</taxon>
        <taxon>Culicinae</taxon>
        <taxon>Culicini</taxon>
        <taxon>Culex</taxon>
        <taxon>Culex</taxon>
    </lineage>
</organism>
<dbReference type="GO" id="GO:0050909">
    <property type="term" value="P:sensory perception of taste"/>
    <property type="evidence" value="ECO:0007669"/>
    <property type="project" value="InterPro"/>
</dbReference>
<keyword evidence="2 8" id="KW-1003">Cell membrane</keyword>
<dbReference type="GO" id="GO:0043025">
    <property type="term" value="C:neuronal cell body"/>
    <property type="evidence" value="ECO:0007669"/>
    <property type="project" value="TreeGrafter"/>
</dbReference>
<evidence type="ECO:0000256" key="1">
    <source>
        <dbReference type="ARBA" id="ARBA00004651"/>
    </source>
</evidence>
<keyword evidence="5 8" id="KW-0472">Membrane</keyword>
<evidence type="ECO:0000256" key="3">
    <source>
        <dbReference type="ARBA" id="ARBA00022692"/>
    </source>
</evidence>
<comment type="caution">
    <text evidence="8">Lacks conserved residue(s) required for the propagation of feature annotation.</text>
</comment>
<evidence type="ECO:0000256" key="8">
    <source>
        <dbReference type="RuleBase" id="RU363108"/>
    </source>
</evidence>
<dbReference type="PANTHER" id="PTHR21143:SF134">
    <property type="entry name" value="GUSTATORY RECEPTOR"/>
    <property type="match status" value="1"/>
</dbReference>
<evidence type="ECO:0000256" key="4">
    <source>
        <dbReference type="ARBA" id="ARBA00022989"/>
    </source>
</evidence>
<keyword evidence="10" id="KW-1185">Reference proteome</keyword>
<dbReference type="GO" id="GO:0030424">
    <property type="term" value="C:axon"/>
    <property type="evidence" value="ECO:0007669"/>
    <property type="project" value="TreeGrafter"/>
</dbReference>
<dbReference type="EnsemblMetazoa" id="CPIJ008847-RB">
    <property type="protein sequence ID" value="CPIJ008847-PB"/>
    <property type="gene ID" value="CPIJ008847"/>
</dbReference>
<keyword evidence="4 8" id="KW-1133">Transmembrane helix</keyword>
<dbReference type="GO" id="GO:0008049">
    <property type="term" value="P:male courtship behavior"/>
    <property type="evidence" value="ECO:0007669"/>
    <property type="project" value="TreeGrafter"/>
</dbReference>
<evidence type="ECO:0000256" key="7">
    <source>
        <dbReference type="ARBA" id="ARBA00023224"/>
    </source>
</evidence>
<protein>
    <recommendedName>
        <fullName evidence="8">Gustatory receptor</fullName>
    </recommendedName>
</protein>
<dbReference type="Proteomes" id="UP000002320">
    <property type="component" value="Unassembled WGS sequence"/>
</dbReference>
<keyword evidence="3 8" id="KW-0812">Transmembrane</keyword>
<feature type="transmembrane region" description="Helical" evidence="8">
    <location>
        <begin position="345"/>
        <end position="364"/>
    </location>
</feature>
<evidence type="ECO:0000313" key="9">
    <source>
        <dbReference type="EnsemblMetazoa" id="CPIJ008847-PB"/>
    </source>
</evidence>
<keyword evidence="7 8" id="KW-0807">Transducer</keyword>
<dbReference type="GO" id="GO:0007635">
    <property type="term" value="P:chemosensory behavior"/>
    <property type="evidence" value="ECO:0007669"/>
    <property type="project" value="TreeGrafter"/>
</dbReference>
<evidence type="ECO:0000313" key="10">
    <source>
        <dbReference type="Proteomes" id="UP000002320"/>
    </source>
</evidence>
<dbReference type="GO" id="GO:0005886">
    <property type="term" value="C:plasma membrane"/>
    <property type="evidence" value="ECO:0007669"/>
    <property type="project" value="UniProtKB-SubCell"/>
</dbReference>
<feature type="transmembrane region" description="Helical" evidence="8">
    <location>
        <begin position="176"/>
        <end position="195"/>
    </location>
</feature>
<sequence>MEPLPTVIRMNNVLGFCSVQFDRKYGRYCEGGRQMFLVRIAFTIVLHVYYLWYASETREGRIRQSNVIYGLMLEAESHLWFVRNYIIALNGLIYSKKVVKMLNTSRHISWEVERKFNHINFQNTITKKQIWLSAITTVIVNLLLLVCLYDINSNFNSFFNMSVDLLFNVMGTETDLYLLMFSFFVIKIRAELVFFNKYMQQKICLQQVKLMFEIYAEIISQMGLLAQSFAVPIMFNSMLLFYEATMALFRMYCMFTDVYDPESATAEIASYCIWFIPFAIKMTLTMKMATLTTEKANEAALSTRHFDDYSMKNTKLAKQINKFLLKNLHQKKKFSAFGFFNIDNSVIYTVFSSIITYLVILIQFKQLENDLTHGNSGNETISAAGGST</sequence>
<dbReference type="VEuPathDB" id="VectorBase:CPIJ008847"/>
<comment type="subcellular location">
    <subcellularLocation>
        <location evidence="1 8">Cell membrane</location>
        <topology evidence="1 8">Multi-pass membrane protein</topology>
    </subcellularLocation>
</comment>
<keyword evidence="6 8" id="KW-0675">Receptor</keyword>